<gene>
    <name evidence="2" type="ORF">SEMRO_2520_G330190.1</name>
</gene>
<comment type="caution">
    <text evidence="2">The sequence shown here is derived from an EMBL/GenBank/DDBJ whole genome shotgun (WGS) entry which is preliminary data.</text>
</comment>
<accession>A0A9N8EYN5</accession>
<keyword evidence="3" id="KW-1185">Reference proteome</keyword>
<sequence length="272" mass="30074">MSLPKALQKQQELHNNSLTADQQKAQKRPRLEGKQQQIIDDMARGKLLLDGSAAPAAVKPGRPKELQPFAFGGAMYTSVAKHLFYFTRPETDDPHKIHSYFTDDHPLIDTTRSHAQIKEAKSSSPENVSASSSKKRAAGISTIVGSSAKRVRNKTWSSDLKVIAVDSYLKTLRNNHLDGGDILCDAARKLMTPCVKWLNATTPGFDQLQTAHLLSWVKKYKDGDGSLGAVAEDGRAAGNHVRARMHAQIKEAKPSSPTKYFDFEEKSSRCNY</sequence>
<feature type="non-terminal residue" evidence="2">
    <location>
        <position position="272"/>
    </location>
</feature>
<evidence type="ECO:0000256" key="1">
    <source>
        <dbReference type="SAM" id="MobiDB-lite"/>
    </source>
</evidence>
<feature type="region of interest" description="Disordered" evidence="1">
    <location>
        <begin position="1"/>
        <end position="34"/>
    </location>
</feature>
<feature type="compositionally biased region" description="Polar residues" evidence="1">
    <location>
        <begin position="8"/>
        <end position="23"/>
    </location>
</feature>
<evidence type="ECO:0000313" key="2">
    <source>
        <dbReference type="EMBL" id="CAB9529502.1"/>
    </source>
</evidence>
<dbReference type="EMBL" id="CAICTM010002518">
    <property type="protein sequence ID" value="CAB9529502.1"/>
    <property type="molecule type" value="Genomic_DNA"/>
</dbReference>
<dbReference type="Proteomes" id="UP001153069">
    <property type="component" value="Unassembled WGS sequence"/>
</dbReference>
<organism evidence="2 3">
    <name type="scientific">Seminavis robusta</name>
    <dbReference type="NCBI Taxonomy" id="568900"/>
    <lineage>
        <taxon>Eukaryota</taxon>
        <taxon>Sar</taxon>
        <taxon>Stramenopiles</taxon>
        <taxon>Ochrophyta</taxon>
        <taxon>Bacillariophyta</taxon>
        <taxon>Bacillariophyceae</taxon>
        <taxon>Bacillariophycidae</taxon>
        <taxon>Naviculales</taxon>
        <taxon>Naviculaceae</taxon>
        <taxon>Seminavis</taxon>
    </lineage>
</organism>
<dbReference type="AlphaFoldDB" id="A0A9N8EYN5"/>
<proteinExistence type="predicted"/>
<evidence type="ECO:0000313" key="3">
    <source>
        <dbReference type="Proteomes" id="UP001153069"/>
    </source>
</evidence>
<reference evidence="2" key="1">
    <citation type="submission" date="2020-06" db="EMBL/GenBank/DDBJ databases">
        <authorList>
            <consortium name="Plant Systems Biology data submission"/>
        </authorList>
    </citation>
    <scope>NUCLEOTIDE SEQUENCE</scope>
    <source>
        <strain evidence="2">D6</strain>
    </source>
</reference>
<name>A0A9N8EYN5_9STRA</name>
<protein>
    <submittedName>
        <fullName evidence="2">Uncharacterized protein</fullName>
    </submittedName>
</protein>